<feature type="transmembrane region" description="Helical" evidence="8">
    <location>
        <begin position="6"/>
        <end position="25"/>
    </location>
</feature>
<feature type="transmembrane region" description="Helical" evidence="8">
    <location>
        <begin position="32"/>
        <end position="54"/>
    </location>
</feature>
<evidence type="ECO:0000256" key="1">
    <source>
        <dbReference type="ARBA" id="ARBA00004651"/>
    </source>
</evidence>
<evidence type="ECO:0000256" key="8">
    <source>
        <dbReference type="RuleBase" id="RU363041"/>
    </source>
</evidence>
<dbReference type="RefSeq" id="WP_397083228.1">
    <property type="nucleotide sequence ID" value="NZ_JBITGY010000005.1"/>
</dbReference>
<accession>A0ABW7YVI6</accession>
<name>A0ABW7YVI6_9ACTN</name>
<evidence type="ECO:0000313" key="10">
    <source>
        <dbReference type="Proteomes" id="UP001612741"/>
    </source>
</evidence>
<keyword evidence="7 8" id="KW-0472">Membrane</keyword>
<dbReference type="PANTHER" id="PTHR30269:SF37">
    <property type="entry name" value="MEMBRANE TRANSPORTER PROTEIN"/>
    <property type="match status" value="1"/>
</dbReference>
<keyword evidence="4 8" id="KW-1003">Cell membrane</keyword>
<evidence type="ECO:0000256" key="2">
    <source>
        <dbReference type="ARBA" id="ARBA00009142"/>
    </source>
</evidence>
<dbReference type="InterPro" id="IPR052017">
    <property type="entry name" value="TSUP"/>
</dbReference>
<feature type="transmembrane region" description="Helical" evidence="8">
    <location>
        <begin position="130"/>
        <end position="152"/>
    </location>
</feature>
<evidence type="ECO:0000256" key="4">
    <source>
        <dbReference type="ARBA" id="ARBA00022475"/>
    </source>
</evidence>
<comment type="subcellular location">
    <subcellularLocation>
        <location evidence="1 8">Cell membrane</location>
        <topology evidence="1 8">Multi-pass membrane protein</topology>
    </subcellularLocation>
</comment>
<gene>
    <name evidence="9" type="ORF">ACIBG2_20270</name>
</gene>
<dbReference type="PANTHER" id="PTHR30269">
    <property type="entry name" value="TRANSMEMBRANE PROTEIN YFCA"/>
    <property type="match status" value="1"/>
</dbReference>
<evidence type="ECO:0000256" key="7">
    <source>
        <dbReference type="ARBA" id="ARBA00023136"/>
    </source>
</evidence>
<dbReference type="InterPro" id="IPR002781">
    <property type="entry name" value="TM_pro_TauE-like"/>
</dbReference>
<keyword evidence="6 8" id="KW-1133">Transmembrane helix</keyword>
<keyword evidence="5 8" id="KW-0812">Transmembrane</keyword>
<keyword evidence="10" id="KW-1185">Reference proteome</keyword>
<reference evidence="9 10" key="1">
    <citation type="submission" date="2024-10" db="EMBL/GenBank/DDBJ databases">
        <title>The Natural Products Discovery Center: Release of the First 8490 Sequenced Strains for Exploring Actinobacteria Biosynthetic Diversity.</title>
        <authorList>
            <person name="Kalkreuter E."/>
            <person name="Kautsar S.A."/>
            <person name="Yang D."/>
            <person name="Bader C.D."/>
            <person name="Teijaro C.N."/>
            <person name="Fluegel L."/>
            <person name="Davis C.M."/>
            <person name="Simpson J.R."/>
            <person name="Lauterbach L."/>
            <person name="Steele A.D."/>
            <person name="Gui C."/>
            <person name="Meng S."/>
            <person name="Li G."/>
            <person name="Viehrig K."/>
            <person name="Ye F."/>
            <person name="Su P."/>
            <person name="Kiefer A.F."/>
            <person name="Nichols A."/>
            <person name="Cepeda A.J."/>
            <person name="Yan W."/>
            <person name="Fan B."/>
            <person name="Jiang Y."/>
            <person name="Adhikari A."/>
            <person name="Zheng C.-J."/>
            <person name="Schuster L."/>
            <person name="Cowan T.M."/>
            <person name="Smanski M.J."/>
            <person name="Chevrette M.G."/>
            <person name="De Carvalho L.P.S."/>
            <person name="Shen B."/>
        </authorList>
    </citation>
    <scope>NUCLEOTIDE SEQUENCE [LARGE SCALE GENOMIC DNA]</scope>
    <source>
        <strain evidence="9 10">NPDC050545</strain>
    </source>
</reference>
<comment type="caution">
    <text evidence="9">The sequence shown here is derived from an EMBL/GenBank/DDBJ whole genome shotgun (WGS) entry which is preliminary data.</text>
</comment>
<feature type="transmembrane region" description="Helical" evidence="8">
    <location>
        <begin position="223"/>
        <end position="242"/>
    </location>
</feature>
<evidence type="ECO:0000313" key="9">
    <source>
        <dbReference type="EMBL" id="MFI6499736.1"/>
    </source>
</evidence>
<proteinExistence type="inferred from homology"/>
<feature type="transmembrane region" description="Helical" evidence="8">
    <location>
        <begin position="190"/>
        <end position="211"/>
    </location>
</feature>
<dbReference type="Proteomes" id="UP001612741">
    <property type="component" value="Unassembled WGS sequence"/>
</dbReference>
<protein>
    <recommendedName>
        <fullName evidence="8">Probable membrane transporter protein</fullName>
    </recommendedName>
</protein>
<evidence type="ECO:0000256" key="5">
    <source>
        <dbReference type="ARBA" id="ARBA00022692"/>
    </source>
</evidence>
<evidence type="ECO:0000256" key="6">
    <source>
        <dbReference type="ARBA" id="ARBA00022989"/>
    </source>
</evidence>
<dbReference type="Pfam" id="PF01925">
    <property type="entry name" value="TauE"/>
    <property type="match status" value="1"/>
</dbReference>
<organism evidence="9 10">
    <name type="scientific">Nonomuraea typhae</name>
    <dbReference type="NCBI Taxonomy" id="2603600"/>
    <lineage>
        <taxon>Bacteria</taxon>
        <taxon>Bacillati</taxon>
        <taxon>Actinomycetota</taxon>
        <taxon>Actinomycetes</taxon>
        <taxon>Streptosporangiales</taxon>
        <taxon>Streptosporangiaceae</taxon>
        <taxon>Nonomuraea</taxon>
    </lineage>
</organism>
<sequence length="243" mass="25103">MAADLVMTLLTASVVAFALAWLSSVGGMGGGVLMLVVFTALFGLQVAVPTLTLAQLASNGGRVWFNRRDVQWRIIGWHAVGAIPFALAGGLLLPYLPVELLKRVLGAFLITVLIWRRFRPTPRAPADATFIAIGAGAGLGSSLLGAAGPLAAPFFLAKGLIAGAYIGTEAAASLLIHLTKVAAYGAGSLLSLHVLQLGLALTPAIVAGAWLGKRTALRMSARVFVIIIESGMLIAAILFLVGI</sequence>
<dbReference type="EMBL" id="JBITGY010000005">
    <property type="protein sequence ID" value="MFI6499736.1"/>
    <property type="molecule type" value="Genomic_DNA"/>
</dbReference>
<evidence type="ECO:0000256" key="3">
    <source>
        <dbReference type="ARBA" id="ARBA00022448"/>
    </source>
</evidence>
<comment type="similarity">
    <text evidence="2 8">Belongs to the 4-toluene sulfonate uptake permease (TSUP) (TC 2.A.102) family.</text>
</comment>
<keyword evidence="3" id="KW-0813">Transport</keyword>
<feature type="transmembrane region" description="Helical" evidence="8">
    <location>
        <begin position="74"/>
        <end position="93"/>
    </location>
</feature>
<feature type="transmembrane region" description="Helical" evidence="8">
    <location>
        <begin position="159"/>
        <end position="178"/>
    </location>
</feature>